<dbReference type="PANTHER" id="PTHR43464:SF19">
    <property type="entry name" value="UBIQUINONE BIOSYNTHESIS O-METHYLTRANSFERASE, MITOCHONDRIAL"/>
    <property type="match status" value="1"/>
</dbReference>
<dbReference type="GO" id="GO:0008168">
    <property type="term" value="F:methyltransferase activity"/>
    <property type="evidence" value="ECO:0007669"/>
    <property type="project" value="UniProtKB-KW"/>
</dbReference>
<name>A0A346XUC8_9ACTN</name>
<evidence type="ECO:0000256" key="3">
    <source>
        <dbReference type="ARBA" id="ARBA00022691"/>
    </source>
</evidence>
<protein>
    <submittedName>
        <fullName evidence="5">Methyltransferase, putative</fullName>
    </submittedName>
</protein>
<dbReference type="InterPro" id="IPR029063">
    <property type="entry name" value="SAM-dependent_MTases_sf"/>
</dbReference>
<dbReference type="SUPFAM" id="SSF53335">
    <property type="entry name" value="S-adenosyl-L-methionine-dependent methyltransferases"/>
    <property type="match status" value="1"/>
</dbReference>
<dbReference type="AlphaFoldDB" id="A0A346XUC8"/>
<dbReference type="RefSeq" id="WP_114590572.1">
    <property type="nucleotide sequence ID" value="NZ_CP031165.1"/>
</dbReference>
<reference evidence="5 6" key="1">
    <citation type="submission" date="2018-09" db="EMBL/GenBank/DDBJ databases">
        <title>Complete genome sequence of Euzebya sp. DY32-46 isolated from seawater of Pacific Ocean.</title>
        <authorList>
            <person name="Xu L."/>
            <person name="Wu Y.-H."/>
            <person name="Xu X.-W."/>
        </authorList>
    </citation>
    <scope>NUCLEOTIDE SEQUENCE [LARGE SCALE GENOMIC DNA]</scope>
    <source>
        <strain evidence="5 6">DY32-46</strain>
    </source>
</reference>
<gene>
    <name evidence="5" type="ORF">DVS28_a1125</name>
</gene>
<dbReference type="Pfam" id="PF13649">
    <property type="entry name" value="Methyltransf_25"/>
    <property type="match status" value="1"/>
</dbReference>
<sequence>MSDPWYRSFFDATYTELWDAAGAFAGTGEEMAGLRSVLPADTGLRILDVPCGFGRHAGPLHHDGHLVTGVDISADQLAMAEEGNPGPAYQQGDMRTPPPGPYDVVLNLYSAFGYFDDDAEDQRAMHAWHQVLVPGGLLVMTGNHRDRVARMHQPGQRFPMGDTGASEEPSIDWVAGVNHSTLHMPDGSTRRFDVRLYTPTELVAMARTAGFAEVEVFGDWDRRPVTPETRMVLVARR</sequence>
<evidence type="ECO:0000259" key="4">
    <source>
        <dbReference type="Pfam" id="PF13649"/>
    </source>
</evidence>
<evidence type="ECO:0000256" key="1">
    <source>
        <dbReference type="ARBA" id="ARBA00022603"/>
    </source>
</evidence>
<dbReference type="PANTHER" id="PTHR43464">
    <property type="entry name" value="METHYLTRANSFERASE"/>
    <property type="match status" value="1"/>
</dbReference>
<dbReference type="EMBL" id="CP031165">
    <property type="protein sequence ID" value="AXV05825.1"/>
    <property type="molecule type" value="Genomic_DNA"/>
</dbReference>
<dbReference type="Gene3D" id="3.40.50.150">
    <property type="entry name" value="Vaccinia Virus protein VP39"/>
    <property type="match status" value="1"/>
</dbReference>
<dbReference type="Proteomes" id="UP000264006">
    <property type="component" value="Chromosome"/>
</dbReference>
<dbReference type="OrthoDB" id="279734at2"/>
<feature type="domain" description="Methyltransferase" evidence="4">
    <location>
        <begin position="46"/>
        <end position="136"/>
    </location>
</feature>
<keyword evidence="2 5" id="KW-0808">Transferase</keyword>
<accession>A0A346XUC8</accession>
<proteinExistence type="predicted"/>
<keyword evidence="6" id="KW-1185">Reference proteome</keyword>
<evidence type="ECO:0000313" key="6">
    <source>
        <dbReference type="Proteomes" id="UP000264006"/>
    </source>
</evidence>
<keyword evidence="3" id="KW-0949">S-adenosyl-L-methionine</keyword>
<evidence type="ECO:0000256" key="2">
    <source>
        <dbReference type="ARBA" id="ARBA00022679"/>
    </source>
</evidence>
<organism evidence="5 6">
    <name type="scientific">Euzebya pacifica</name>
    <dbReference type="NCBI Taxonomy" id="1608957"/>
    <lineage>
        <taxon>Bacteria</taxon>
        <taxon>Bacillati</taxon>
        <taxon>Actinomycetota</taxon>
        <taxon>Nitriliruptoria</taxon>
        <taxon>Euzebyales</taxon>
    </lineage>
</organism>
<dbReference type="CDD" id="cd02440">
    <property type="entry name" value="AdoMet_MTases"/>
    <property type="match status" value="1"/>
</dbReference>
<dbReference type="InterPro" id="IPR041698">
    <property type="entry name" value="Methyltransf_25"/>
</dbReference>
<keyword evidence="1 5" id="KW-0489">Methyltransferase</keyword>
<dbReference type="Gene3D" id="2.20.25.110">
    <property type="entry name" value="S-adenosyl-L-methionine-dependent methyltransferases"/>
    <property type="match status" value="1"/>
</dbReference>
<evidence type="ECO:0000313" key="5">
    <source>
        <dbReference type="EMBL" id="AXV05825.1"/>
    </source>
</evidence>
<dbReference type="KEGG" id="euz:DVS28_a1125"/>
<dbReference type="GO" id="GO:0032259">
    <property type="term" value="P:methylation"/>
    <property type="evidence" value="ECO:0007669"/>
    <property type="project" value="UniProtKB-KW"/>
</dbReference>